<dbReference type="Gene3D" id="3.30.559.10">
    <property type="entry name" value="Chloramphenicol acetyltransferase-like domain"/>
    <property type="match status" value="1"/>
</dbReference>
<dbReference type="InterPro" id="IPR052058">
    <property type="entry name" value="Alcohol_O-acetyltransferase"/>
</dbReference>
<protein>
    <submittedName>
        <fullName evidence="1">Alcohol acetyltransferase</fullName>
    </submittedName>
</protein>
<dbReference type="GO" id="GO:0016740">
    <property type="term" value="F:transferase activity"/>
    <property type="evidence" value="ECO:0007669"/>
    <property type="project" value="UniProtKB-KW"/>
</dbReference>
<proteinExistence type="predicted"/>
<dbReference type="Proteomes" id="UP000215596">
    <property type="component" value="Unassembled WGS sequence"/>
</dbReference>
<evidence type="ECO:0000313" key="2">
    <source>
        <dbReference type="Proteomes" id="UP000215596"/>
    </source>
</evidence>
<dbReference type="Gene3D" id="3.30.559.30">
    <property type="entry name" value="Nonribosomal peptide synthetase, condensation domain"/>
    <property type="match status" value="1"/>
</dbReference>
<dbReference type="PANTHER" id="PTHR28037:SF1">
    <property type="entry name" value="ALCOHOL O-ACETYLTRANSFERASE 1-RELATED"/>
    <property type="match status" value="1"/>
</dbReference>
<dbReference type="AlphaFoldDB" id="A0A268EHS9"/>
<comment type="caution">
    <text evidence="1">The sequence shown here is derived from an EMBL/GenBank/DDBJ whole genome shotgun (WGS) entry which is preliminary data.</text>
</comment>
<dbReference type="PANTHER" id="PTHR28037">
    <property type="entry name" value="ALCOHOL O-ACETYLTRANSFERASE 1-RELATED"/>
    <property type="match status" value="1"/>
</dbReference>
<gene>
    <name evidence="1" type="ORF">CHH67_21725</name>
</gene>
<name>A0A268EHS9_9BACL</name>
<dbReference type="RefSeq" id="WP_095267472.1">
    <property type="nucleotide sequence ID" value="NZ_NPBY01000076.1"/>
</dbReference>
<sequence>MEDWSKLDHAGKLFPAVAGKENSSTYRLSMILTSPIDPELLQKALDKVISRFPNLNVELQNGLFWKFLRQKESRLIVEQETNYPCAPVNLSEQYGSLVRVLYYKNKISIEVFHAITDGGGALEFLKTLVFQYLYTSGVQIDDREGVILPPDSFARYAEAQDSFRAYYTNSQSHLKDEVSNALKIPGTRFMPYGHNVVHGFIHANQLNAAAKIQGVTVTAYLTAILIMAVHAATMTINSESQQSIVISLPVNLRKLFPSISLRNFFTVINIEIYMKQELTFEQVLEAVSEQMKKKTKKPYLYETIANSMKYEKNWLSRFVPLKLKNLAMRYGFDRYSEAVKTMTLTNLGRISIPSSMTQYVEAMETTMYPTSKTPINCAVCSVNETLTITFARNILESDVIMHFFRLLSGLSGLELKIVSNDWGMET</sequence>
<accession>A0A268EHS9</accession>
<organism evidence="1 2">
    <name type="scientific">Paenibacillus campinasensis</name>
    <dbReference type="NCBI Taxonomy" id="66347"/>
    <lineage>
        <taxon>Bacteria</taxon>
        <taxon>Bacillati</taxon>
        <taxon>Bacillota</taxon>
        <taxon>Bacilli</taxon>
        <taxon>Bacillales</taxon>
        <taxon>Paenibacillaceae</taxon>
        <taxon>Paenibacillus</taxon>
    </lineage>
</organism>
<dbReference type="InterPro" id="IPR023213">
    <property type="entry name" value="CAT-like_dom_sf"/>
</dbReference>
<dbReference type="OrthoDB" id="4876345at2"/>
<evidence type="ECO:0000313" key="1">
    <source>
        <dbReference type="EMBL" id="PAD72682.1"/>
    </source>
</evidence>
<dbReference type="EMBL" id="NPBY01000076">
    <property type="protein sequence ID" value="PAD72682.1"/>
    <property type="molecule type" value="Genomic_DNA"/>
</dbReference>
<keyword evidence="1" id="KW-0808">Transferase</keyword>
<reference evidence="1 2" key="1">
    <citation type="submission" date="2017-07" db="EMBL/GenBank/DDBJ databases">
        <title>Isolation and whole genome analysis of endospore-forming bacteria from heroin.</title>
        <authorList>
            <person name="Kalinowski J."/>
            <person name="Ahrens B."/>
            <person name="Al-Dilaimi A."/>
            <person name="Winkler A."/>
            <person name="Wibberg D."/>
            <person name="Schleenbecker U."/>
            <person name="Ruckert C."/>
            <person name="Wolfel R."/>
            <person name="Grass G."/>
        </authorList>
    </citation>
    <scope>NUCLEOTIDE SEQUENCE [LARGE SCALE GENOMIC DNA]</scope>
    <source>
        <strain evidence="1 2">7537-G1</strain>
    </source>
</reference>